<dbReference type="Proteomes" id="UP000718564">
    <property type="component" value="Unassembled WGS sequence"/>
</dbReference>
<evidence type="ECO:0000313" key="1">
    <source>
        <dbReference type="EMBL" id="NMG21603.1"/>
    </source>
</evidence>
<dbReference type="RefSeq" id="WP_339381500.1">
    <property type="nucleotide sequence ID" value="NZ_CAWPJE010000171.1"/>
</dbReference>
<reference evidence="1 2" key="1">
    <citation type="submission" date="2018-06" db="EMBL/GenBank/DDBJ databases">
        <title>Comparative genomics of Brasilonema spp. strains.</title>
        <authorList>
            <person name="Alvarenga D.O."/>
            <person name="Fiore M.F."/>
            <person name="Varani A.M."/>
        </authorList>
    </citation>
    <scope>NUCLEOTIDE SEQUENCE [LARGE SCALE GENOMIC DNA]</scope>
    <source>
        <strain evidence="1 2">SPC951</strain>
    </source>
</reference>
<gene>
    <name evidence="1" type="ORF">DP116_19975</name>
</gene>
<name>A0ABX1PCB9_9CYAN</name>
<comment type="caution">
    <text evidence="1">The sequence shown here is derived from an EMBL/GenBank/DDBJ whole genome shotgun (WGS) entry which is preliminary data.</text>
</comment>
<dbReference type="EMBL" id="QMEB01000176">
    <property type="protein sequence ID" value="NMG21603.1"/>
    <property type="molecule type" value="Genomic_DNA"/>
</dbReference>
<evidence type="ECO:0000313" key="2">
    <source>
        <dbReference type="Proteomes" id="UP000718564"/>
    </source>
</evidence>
<organism evidence="1 2">
    <name type="scientific">Brasilonema bromeliae SPC951</name>
    <dbReference type="NCBI Taxonomy" id="385972"/>
    <lineage>
        <taxon>Bacteria</taxon>
        <taxon>Bacillati</taxon>
        <taxon>Cyanobacteriota</taxon>
        <taxon>Cyanophyceae</taxon>
        <taxon>Nostocales</taxon>
        <taxon>Scytonemataceae</taxon>
        <taxon>Brasilonema</taxon>
        <taxon>Bromeliae group (in: Brasilonema)</taxon>
    </lineage>
</organism>
<sequence length="82" mass="9305">MNDAVLWSVGASEHKAVLELISCKSLISENQTTSTSRVRPSADLNSFIIIFAKNLIDEVQPKAYRTHNPEEILNTEWRSEFL</sequence>
<accession>A0ABX1PCB9</accession>
<proteinExistence type="predicted"/>
<keyword evidence="2" id="KW-1185">Reference proteome</keyword>
<protein>
    <submittedName>
        <fullName evidence="1">Uncharacterized protein</fullName>
    </submittedName>
</protein>